<protein>
    <submittedName>
        <fullName evidence="1">Uncharacterized protein</fullName>
    </submittedName>
</protein>
<evidence type="ECO:0000313" key="2">
    <source>
        <dbReference type="Proteomes" id="UP001172386"/>
    </source>
</evidence>
<accession>A0ACC3AF62</accession>
<reference evidence="1" key="1">
    <citation type="submission" date="2022-10" db="EMBL/GenBank/DDBJ databases">
        <title>Culturing micro-colonial fungi from biological soil crusts in the Mojave desert and describing Neophaeococcomyces mojavensis, and introducing the new genera and species Taxawa tesnikishii.</title>
        <authorList>
            <person name="Kurbessoian T."/>
            <person name="Stajich J.E."/>
        </authorList>
    </citation>
    <scope>NUCLEOTIDE SEQUENCE</scope>
    <source>
        <strain evidence="1">JES_112</strain>
    </source>
</reference>
<evidence type="ECO:0000313" key="1">
    <source>
        <dbReference type="EMBL" id="KAJ9661209.1"/>
    </source>
</evidence>
<dbReference type="Proteomes" id="UP001172386">
    <property type="component" value="Unassembled WGS sequence"/>
</dbReference>
<sequence length="459" mass="51000">MSIPSSPRQAEQQPARVPKLAYRKPIPQDELDNVQFPRRDSTPKQSTAQRTDSSYSSTTRSTMPTISAVSTKKKSSFFGGLFTKEPTLTALAQVEADLKAKHGAATPQKVPHVSSRKIPDHVPKVNSKWDGIPEAVKAREREEKQRRRMSQRNSLLQPPTAASQSSEGMNRRDPDSQRKGSEARSNDEFWQSQEGRFTATQATNSVSSGESRRSSIRGPRSTCSQSLRSPSGTSLPEITSFFPHHDKHTPATAPQRWQSVDSMSTQTTKSSSDRSKSDMSSNRDFGSLVDVIPEHSSSPITTPRELSPVTPSNPLRLQVAYNTEKQVVSNIEKQVTSVKDFSKPHVQRPAKRVEPVAIDAFLAGEARPLELNDDDEKGEQPDLPFRRLEQPLVDRVKQDLAQRPDTSRQRLGVGANMVVRTEAAPWETEDPPLVPGRTASLTNTNAPRNRFPKKIALFK</sequence>
<organism evidence="1 2">
    <name type="scientific">Neophaeococcomyces mojaviensis</name>
    <dbReference type="NCBI Taxonomy" id="3383035"/>
    <lineage>
        <taxon>Eukaryota</taxon>
        <taxon>Fungi</taxon>
        <taxon>Dikarya</taxon>
        <taxon>Ascomycota</taxon>
        <taxon>Pezizomycotina</taxon>
        <taxon>Eurotiomycetes</taxon>
        <taxon>Chaetothyriomycetidae</taxon>
        <taxon>Chaetothyriales</taxon>
        <taxon>Chaetothyriales incertae sedis</taxon>
        <taxon>Neophaeococcomyces</taxon>
    </lineage>
</organism>
<comment type="caution">
    <text evidence="1">The sequence shown here is derived from an EMBL/GenBank/DDBJ whole genome shotgun (WGS) entry which is preliminary data.</text>
</comment>
<keyword evidence="2" id="KW-1185">Reference proteome</keyword>
<gene>
    <name evidence="1" type="ORF">H2198_002153</name>
</gene>
<dbReference type="EMBL" id="JAPDRQ010000025">
    <property type="protein sequence ID" value="KAJ9661209.1"/>
    <property type="molecule type" value="Genomic_DNA"/>
</dbReference>
<name>A0ACC3AF62_9EURO</name>
<proteinExistence type="predicted"/>